<comment type="similarity">
    <text evidence="1">Belongs to the UPF0749 family.</text>
</comment>
<dbReference type="InterPro" id="IPR010273">
    <property type="entry name" value="DUF881"/>
</dbReference>
<keyword evidence="4" id="KW-0472">Membrane</keyword>
<sequence length="294" mass="32020">MGRRADDMTAPGAKSAGTRPRDASMSLLNNIFAQPLEPGYERAAQRRRNESEDPHARSKNRFSPALVIGMLALGLLLTVAALQAQGQAGIASAEREGLIERIRSQESQTERLQDTVDELQAEINELEDVELRKTAEGQRVREELQRLQQAAGTLPVSGPGVSVILDDAENPEAAERPDMARVLDVDLRNVVNGLWLAGAEAISINGQRLTALSAIRIADNVIHVQNQPMRPPYHVKAIGDSQTLPHEFNEGPGGDMLRVAASYDVESFVRAEESLVLPAASMDLLYAKHPREAS</sequence>
<feature type="coiled-coil region" evidence="2">
    <location>
        <begin position="95"/>
        <end position="136"/>
    </location>
</feature>
<evidence type="ECO:0000256" key="2">
    <source>
        <dbReference type="SAM" id="Coils"/>
    </source>
</evidence>
<dbReference type="Proteomes" id="UP000250462">
    <property type="component" value="Unassembled WGS sequence"/>
</dbReference>
<dbReference type="PANTHER" id="PTHR37313">
    <property type="entry name" value="UPF0749 PROTEIN RV1825"/>
    <property type="match status" value="1"/>
</dbReference>
<keyword evidence="2" id="KW-0175">Coiled coil</keyword>
<dbReference type="AlphaFoldDB" id="A0A329QYX8"/>
<gene>
    <name evidence="5" type="ORF">DPM12_05860</name>
</gene>
<dbReference type="Gene3D" id="3.30.70.1880">
    <property type="entry name" value="Protein of unknown function DUF881"/>
    <property type="match status" value="1"/>
</dbReference>
<comment type="caution">
    <text evidence="5">The sequence shown here is derived from an EMBL/GenBank/DDBJ whole genome shotgun (WGS) entry which is preliminary data.</text>
</comment>
<proteinExistence type="inferred from homology"/>
<keyword evidence="6" id="KW-1185">Reference proteome</keyword>
<protein>
    <submittedName>
        <fullName evidence="5">DUF881 domain-containing protein</fullName>
    </submittedName>
</protein>
<feature type="region of interest" description="Disordered" evidence="3">
    <location>
        <begin position="1"/>
        <end position="58"/>
    </location>
</feature>
<feature type="compositionally biased region" description="Basic and acidic residues" evidence="3">
    <location>
        <begin position="39"/>
        <end position="56"/>
    </location>
</feature>
<dbReference type="OrthoDB" id="3218134at2"/>
<feature type="transmembrane region" description="Helical" evidence="4">
    <location>
        <begin position="65"/>
        <end position="84"/>
    </location>
</feature>
<reference evidence="5 6" key="1">
    <citation type="submission" date="2018-06" db="EMBL/GenBank/DDBJ databases">
        <title>Phytoactinopolyspora halophila sp. nov., a novel halophilic actinomycete isolated from a saline soil in China.</title>
        <authorList>
            <person name="Tang S.-K."/>
        </authorList>
    </citation>
    <scope>NUCLEOTIDE SEQUENCE [LARGE SCALE GENOMIC DNA]</scope>
    <source>
        <strain evidence="5 6">YIM 96934</strain>
    </source>
</reference>
<accession>A0A329QYX8</accession>
<name>A0A329QYX8_9ACTN</name>
<dbReference type="RefSeq" id="WP_123788471.1">
    <property type="nucleotide sequence ID" value="NZ_QMIG01000003.1"/>
</dbReference>
<dbReference type="Pfam" id="PF05949">
    <property type="entry name" value="DUF881"/>
    <property type="match status" value="1"/>
</dbReference>
<dbReference type="PANTHER" id="PTHR37313:SF1">
    <property type="entry name" value="UPF0749 PROTEIN RV1823"/>
    <property type="match status" value="1"/>
</dbReference>
<evidence type="ECO:0000313" key="6">
    <source>
        <dbReference type="Proteomes" id="UP000250462"/>
    </source>
</evidence>
<dbReference type="EMBL" id="QMIG01000003">
    <property type="protein sequence ID" value="RAW17525.1"/>
    <property type="molecule type" value="Genomic_DNA"/>
</dbReference>
<evidence type="ECO:0000256" key="1">
    <source>
        <dbReference type="ARBA" id="ARBA00009108"/>
    </source>
</evidence>
<organism evidence="5 6">
    <name type="scientific">Phytoactinopolyspora halophila</name>
    <dbReference type="NCBI Taxonomy" id="1981511"/>
    <lineage>
        <taxon>Bacteria</taxon>
        <taxon>Bacillati</taxon>
        <taxon>Actinomycetota</taxon>
        <taxon>Actinomycetes</taxon>
        <taxon>Jiangellales</taxon>
        <taxon>Jiangellaceae</taxon>
        <taxon>Phytoactinopolyspora</taxon>
    </lineage>
</organism>
<evidence type="ECO:0000256" key="4">
    <source>
        <dbReference type="SAM" id="Phobius"/>
    </source>
</evidence>
<evidence type="ECO:0000313" key="5">
    <source>
        <dbReference type="EMBL" id="RAW17525.1"/>
    </source>
</evidence>
<evidence type="ECO:0000256" key="3">
    <source>
        <dbReference type="SAM" id="MobiDB-lite"/>
    </source>
</evidence>
<dbReference type="GO" id="GO:0005886">
    <property type="term" value="C:plasma membrane"/>
    <property type="evidence" value="ECO:0007669"/>
    <property type="project" value="TreeGrafter"/>
</dbReference>
<keyword evidence="4" id="KW-1133">Transmembrane helix</keyword>
<keyword evidence="4" id="KW-0812">Transmembrane</keyword>